<name>T1KS69_TETUR</name>
<organism evidence="1 2">
    <name type="scientific">Tetranychus urticae</name>
    <name type="common">Two-spotted spider mite</name>
    <dbReference type="NCBI Taxonomy" id="32264"/>
    <lineage>
        <taxon>Eukaryota</taxon>
        <taxon>Metazoa</taxon>
        <taxon>Ecdysozoa</taxon>
        <taxon>Arthropoda</taxon>
        <taxon>Chelicerata</taxon>
        <taxon>Arachnida</taxon>
        <taxon>Acari</taxon>
        <taxon>Acariformes</taxon>
        <taxon>Trombidiformes</taxon>
        <taxon>Prostigmata</taxon>
        <taxon>Eleutherengona</taxon>
        <taxon>Raphignathae</taxon>
        <taxon>Tetranychoidea</taxon>
        <taxon>Tetranychidae</taxon>
        <taxon>Tetranychus</taxon>
    </lineage>
</organism>
<evidence type="ECO:0000313" key="2">
    <source>
        <dbReference type="Proteomes" id="UP000015104"/>
    </source>
</evidence>
<dbReference type="EMBL" id="CAEY01000422">
    <property type="status" value="NOT_ANNOTATED_CDS"/>
    <property type="molecule type" value="Genomic_DNA"/>
</dbReference>
<dbReference type="AlphaFoldDB" id="T1KS69"/>
<dbReference type="HOGENOM" id="CLU_1268387_0_0_1"/>
<evidence type="ECO:0000313" key="1">
    <source>
        <dbReference type="EnsemblMetazoa" id="tetur19g02070.1"/>
    </source>
</evidence>
<protein>
    <submittedName>
        <fullName evidence="1">Uncharacterized protein</fullName>
    </submittedName>
</protein>
<reference evidence="2" key="1">
    <citation type="submission" date="2011-08" db="EMBL/GenBank/DDBJ databases">
        <authorList>
            <person name="Rombauts S."/>
        </authorList>
    </citation>
    <scope>NUCLEOTIDE SEQUENCE</scope>
    <source>
        <strain evidence="2">London</strain>
    </source>
</reference>
<accession>T1KS69</accession>
<sequence length="218" mass="24450">METTCSSLKFIFGSSRFAPPMKLSEAHTNLLSLGVFPSTTSIILLIHYNSAPSNASKSKLGKGTGKTPKEDKYVWTFDNFIGGAKHLYGNSTELDDAKVLTEEKLAELDVVDYDKAQNDALKRTKNILLVSLVHIVEGPLVGSQQYLRMDCNVRCAEELEGKFDRKKCPLTTVPDLKKRIWAYIEAIDKSLWINGKNGRINFNCPDDKRKEYVEGLTK</sequence>
<dbReference type="EnsemblMetazoa" id="tetur19g02070.1">
    <property type="protein sequence ID" value="tetur19g02070.1"/>
    <property type="gene ID" value="tetur19g02070"/>
</dbReference>
<proteinExistence type="predicted"/>
<keyword evidence="2" id="KW-1185">Reference proteome</keyword>
<reference evidence="1" key="2">
    <citation type="submission" date="2015-06" db="UniProtKB">
        <authorList>
            <consortium name="EnsemblMetazoa"/>
        </authorList>
    </citation>
    <scope>IDENTIFICATION</scope>
</reference>
<dbReference type="Proteomes" id="UP000015104">
    <property type="component" value="Unassembled WGS sequence"/>
</dbReference>